<dbReference type="InterPro" id="IPR001365">
    <property type="entry name" value="A_deaminase_dom"/>
</dbReference>
<dbReference type="GO" id="GO:0046872">
    <property type="term" value="F:metal ion binding"/>
    <property type="evidence" value="ECO:0007669"/>
    <property type="project" value="UniProtKB-KW"/>
</dbReference>
<dbReference type="EMBL" id="JBAMIC010000012">
    <property type="protein sequence ID" value="KAK7099054.1"/>
    <property type="molecule type" value="Genomic_DNA"/>
</dbReference>
<gene>
    <name evidence="12" type="ORF">V1264_003248</name>
</gene>
<dbReference type="Gene3D" id="3.20.20.140">
    <property type="entry name" value="Metal-dependent hydrolases"/>
    <property type="match status" value="1"/>
</dbReference>
<reference evidence="12 13" key="1">
    <citation type="submission" date="2024-02" db="EMBL/GenBank/DDBJ databases">
        <title>Chromosome-scale genome assembly of the rough periwinkle Littorina saxatilis.</title>
        <authorList>
            <person name="De Jode A."/>
            <person name="Faria R."/>
            <person name="Formenti G."/>
            <person name="Sims Y."/>
            <person name="Smith T.P."/>
            <person name="Tracey A."/>
            <person name="Wood J.M.D."/>
            <person name="Zagrodzka Z.B."/>
            <person name="Johannesson K."/>
            <person name="Butlin R.K."/>
            <person name="Leder E.H."/>
        </authorList>
    </citation>
    <scope>NUCLEOTIDE SEQUENCE [LARGE SCALE GENOMIC DNA]</scope>
    <source>
        <strain evidence="12">Snail1</strain>
        <tissue evidence="12">Muscle</tissue>
    </source>
</reference>
<dbReference type="SUPFAM" id="SSF51556">
    <property type="entry name" value="Metallo-dependent hydrolases"/>
    <property type="match status" value="1"/>
</dbReference>
<evidence type="ECO:0000256" key="3">
    <source>
        <dbReference type="ARBA" id="ARBA00006083"/>
    </source>
</evidence>
<dbReference type="EC" id="3.5.4.4" evidence="4"/>
<dbReference type="InterPro" id="IPR006331">
    <property type="entry name" value="ADGF"/>
</dbReference>
<dbReference type="FunFam" id="3.20.20.140:FF:000017">
    <property type="entry name" value="Adenosine deaminase 2"/>
    <property type="match status" value="1"/>
</dbReference>
<feature type="domain" description="Adenosine/AMP deaminase N-terminal" evidence="11">
    <location>
        <begin position="22"/>
        <end position="119"/>
    </location>
</feature>
<comment type="cofactor">
    <cofactor evidence="1">
        <name>Zn(2+)</name>
        <dbReference type="ChEBI" id="CHEBI:29105"/>
    </cofactor>
</comment>
<dbReference type="GO" id="GO:0005615">
    <property type="term" value="C:extracellular space"/>
    <property type="evidence" value="ECO:0007669"/>
    <property type="project" value="InterPro"/>
</dbReference>
<evidence type="ECO:0000256" key="9">
    <source>
        <dbReference type="ARBA" id="ARBA00047764"/>
    </source>
</evidence>
<dbReference type="Proteomes" id="UP001374579">
    <property type="component" value="Unassembled WGS sequence"/>
</dbReference>
<dbReference type="PANTHER" id="PTHR11409">
    <property type="entry name" value="ADENOSINE DEAMINASE"/>
    <property type="match status" value="1"/>
</dbReference>
<sequence length="534" mass="60531">MASAPVILHASLSCCIAAILTMLVMVTVTPDLSIALADQNFANQRVELISEEEKMRIGGGSSSCLLWLTDEEKKVNRFILEEKGKMIEDARTNGTSFAPAINFMTSRRDMESTNLFKVIQKMPKGGALHLHKTALTSLDWVVRNVTYRPNLFMCVGNDLFVKLHFYDTAPSDPECTWTLMSDHRNNLSASETTEFDLSLRNNLTLVSLEPDEDYPDINAVWERFEKYFGMIGDLISYRPVFKDYMREALRQFLADGVQHLEIRGSLPKLYELNGTVHPREWSLRHAYRPVFREFEENNPDFIGAKLIVTTFRGKPPAAIMSFIQEAVELYKNNSDLVVGVDLVGQEDTFHPLIDFKDALLYPSTLDPPVHLPYYFHAGETVWLETDTDFNLVDAVLLNTTRIGHGYALHNHPLLLKKVKEHGIAIEVSPISNQVLKLVEDLRNHPASSLIADNLPVVISSDDPAVWDALPLSHDFYVTFLALTGKDAGLATLKQLAINSIKYSAMDRREKAEAMRKWKRKWSQFIQTEAAKLDR</sequence>
<dbReference type="InterPro" id="IPR006330">
    <property type="entry name" value="Ado/ade_deaminase"/>
</dbReference>
<dbReference type="Pfam" id="PF08451">
    <property type="entry name" value="A_deaminase_N"/>
    <property type="match status" value="1"/>
</dbReference>
<evidence type="ECO:0000256" key="7">
    <source>
        <dbReference type="ARBA" id="ARBA00022729"/>
    </source>
</evidence>
<dbReference type="PANTHER" id="PTHR11409:SF39">
    <property type="entry name" value="ADENOSINE DEAMINASE 2"/>
    <property type="match status" value="1"/>
</dbReference>
<dbReference type="CDD" id="cd01321">
    <property type="entry name" value="ADGF"/>
    <property type="match status" value="1"/>
</dbReference>
<dbReference type="GO" id="GO:0046103">
    <property type="term" value="P:inosine biosynthetic process"/>
    <property type="evidence" value="ECO:0007669"/>
    <property type="project" value="TreeGrafter"/>
</dbReference>
<dbReference type="InterPro" id="IPR013659">
    <property type="entry name" value="A_deaminase_N"/>
</dbReference>
<comment type="caution">
    <text evidence="12">The sequence shown here is derived from an EMBL/GenBank/DDBJ whole genome shotgun (WGS) entry which is preliminary data.</text>
</comment>
<dbReference type="GO" id="GO:0004000">
    <property type="term" value="F:adenosine deaminase activity"/>
    <property type="evidence" value="ECO:0007669"/>
    <property type="project" value="InterPro"/>
</dbReference>
<evidence type="ECO:0000256" key="5">
    <source>
        <dbReference type="ARBA" id="ARBA00022525"/>
    </source>
</evidence>
<evidence type="ECO:0000313" key="12">
    <source>
        <dbReference type="EMBL" id="KAK7099054.1"/>
    </source>
</evidence>
<comment type="catalytic activity">
    <reaction evidence="9">
        <text>adenosine + H2O + H(+) = inosine + NH4(+)</text>
        <dbReference type="Rhea" id="RHEA:24408"/>
        <dbReference type="ChEBI" id="CHEBI:15377"/>
        <dbReference type="ChEBI" id="CHEBI:15378"/>
        <dbReference type="ChEBI" id="CHEBI:16335"/>
        <dbReference type="ChEBI" id="CHEBI:17596"/>
        <dbReference type="ChEBI" id="CHEBI:28938"/>
        <dbReference type="EC" id="3.5.4.4"/>
    </reaction>
</comment>
<evidence type="ECO:0000259" key="11">
    <source>
        <dbReference type="Pfam" id="PF08451"/>
    </source>
</evidence>
<comment type="similarity">
    <text evidence="3">Belongs to the metallo-dependent hydrolases superfamily. Adenosine and AMP deaminases family. ADGF subfamily.</text>
</comment>
<evidence type="ECO:0000256" key="4">
    <source>
        <dbReference type="ARBA" id="ARBA00012784"/>
    </source>
</evidence>
<dbReference type="AlphaFoldDB" id="A0AAN9B6Z2"/>
<keyword evidence="6" id="KW-0479">Metal-binding</keyword>
<evidence type="ECO:0000313" key="13">
    <source>
        <dbReference type="Proteomes" id="UP001374579"/>
    </source>
</evidence>
<evidence type="ECO:0000256" key="8">
    <source>
        <dbReference type="ARBA" id="ARBA00022801"/>
    </source>
</evidence>
<keyword evidence="5" id="KW-0964">Secreted</keyword>
<evidence type="ECO:0000256" key="1">
    <source>
        <dbReference type="ARBA" id="ARBA00001947"/>
    </source>
</evidence>
<evidence type="ECO:0000256" key="2">
    <source>
        <dbReference type="ARBA" id="ARBA00004613"/>
    </source>
</evidence>
<feature type="domain" description="Adenosine deaminase" evidence="10">
    <location>
        <begin position="219"/>
        <end position="513"/>
    </location>
</feature>
<comment type="subcellular location">
    <subcellularLocation>
        <location evidence="2">Secreted</location>
    </subcellularLocation>
</comment>
<organism evidence="12 13">
    <name type="scientific">Littorina saxatilis</name>
    <dbReference type="NCBI Taxonomy" id="31220"/>
    <lineage>
        <taxon>Eukaryota</taxon>
        <taxon>Metazoa</taxon>
        <taxon>Spiralia</taxon>
        <taxon>Lophotrochozoa</taxon>
        <taxon>Mollusca</taxon>
        <taxon>Gastropoda</taxon>
        <taxon>Caenogastropoda</taxon>
        <taxon>Littorinimorpha</taxon>
        <taxon>Littorinoidea</taxon>
        <taxon>Littorinidae</taxon>
        <taxon>Littorina</taxon>
    </lineage>
</organism>
<keyword evidence="13" id="KW-1185">Reference proteome</keyword>
<dbReference type="NCBIfam" id="TIGR01431">
    <property type="entry name" value="adm_rel"/>
    <property type="match status" value="1"/>
</dbReference>
<evidence type="ECO:0000259" key="10">
    <source>
        <dbReference type="Pfam" id="PF00962"/>
    </source>
</evidence>
<accession>A0AAN9B6Z2</accession>
<evidence type="ECO:0000256" key="6">
    <source>
        <dbReference type="ARBA" id="ARBA00022723"/>
    </source>
</evidence>
<keyword evidence="7" id="KW-0732">Signal</keyword>
<name>A0AAN9B6Z2_9CAEN</name>
<keyword evidence="8" id="KW-0378">Hydrolase</keyword>
<proteinExistence type="inferred from homology"/>
<protein>
    <recommendedName>
        <fullName evidence="4">adenosine deaminase</fullName>
        <ecNumber evidence="4">3.5.4.4</ecNumber>
    </recommendedName>
</protein>
<dbReference type="Pfam" id="PF00962">
    <property type="entry name" value="A_deaminase"/>
    <property type="match status" value="1"/>
</dbReference>
<dbReference type="GO" id="GO:0006154">
    <property type="term" value="P:adenosine catabolic process"/>
    <property type="evidence" value="ECO:0007669"/>
    <property type="project" value="InterPro"/>
</dbReference>
<dbReference type="InterPro" id="IPR032466">
    <property type="entry name" value="Metal_Hydrolase"/>
</dbReference>